<dbReference type="InterPro" id="IPR006395">
    <property type="entry name" value="Me_Asp_am_lyase"/>
</dbReference>
<evidence type="ECO:0000259" key="16">
    <source>
        <dbReference type="Pfam" id="PF07476"/>
    </source>
</evidence>
<feature type="binding site" evidence="13">
    <location>
        <position position="276"/>
    </location>
    <ligand>
        <name>Mg(2+)</name>
        <dbReference type="ChEBI" id="CHEBI:18420"/>
    </ligand>
</feature>
<reference evidence="17" key="1">
    <citation type="journal article" date="2014" name="Int. J. Syst. Evol. Microbiol.">
        <title>Complete genome sequence of Corynebacterium casei LMG S-19264T (=DSM 44701T), isolated from a smear-ripened cheese.</title>
        <authorList>
            <consortium name="US DOE Joint Genome Institute (JGI-PGF)"/>
            <person name="Walter F."/>
            <person name="Albersmeier A."/>
            <person name="Kalinowski J."/>
            <person name="Ruckert C."/>
        </authorList>
    </citation>
    <scope>NUCLEOTIDE SEQUENCE</scope>
    <source>
        <strain evidence="17">JCM 17820</strain>
    </source>
</reference>
<reference evidence="17" key="2">
    <citation type="submission" date="2020-09" db="EMBL/GenBank/DDBJ databases">
        <authorList>
            <person name="Sun Q."/>
            <person name="Ohkuma M."/>
        </authorList>
    </citation>
    <scope>NUCLEOTIDE SEQUENCE</scope>
    <source>
        <strain evidence="17">JCM 17820</strain>
    </source>
</reference>
<evidence type="ECO:0000259" key="15">
    <source>
        <dbReference type="Pfam" id="PF05034"/>
    </source>
</evidence>
<evidence type="ECO:0000256" key="1">
    <source>
        <dbReference type="ARBA" id="ARBA00000789"/>
    </source>
</evidence>
<keyword evidence="7 13" id="KW-0479">Metal-binding</keyword>
<comment type="cofactor">
    <cofactor evidence="2 13">
        <name>Mg(2+)</name>
        <dbReference type="ChEBI" id="CHEBI:18420"/>
    </cofactor>
</comment>
<dbReference type="PANTHER" id="PTHR48073">
    <property type="entry name" value="O-SUCCINYLBENZOATE SYNTHASE-RELATED"/>
    <property type="match status" value="1"/>
</dbReference>
<gene>
    <name evidence="17" type="ORF">GCM10009030_03540</name>
</gene>
<comment type="pathway">
    <text evidence="3">Amino-acid degradation; L-glutamate degradation via mesaconate pathway; acetate and pyruvate from L-glutamate: step 2/4.</text>
</comment>
<dbReference type="SFLD" id="SFLDS00001">
    <property type="entry name" value="Enolase"/>
    <property type="match status" value="1"/>
</dbReference>
<evidence type="ECO:0000256" key="9">
    <source>
        <dbReference type="ARBA" id="ARBA00023239"/>
    </source>
</evidence>
<sequence length="441" mass="46765">MRIEEIRAVPGLSGFFFDDQRAIKDGATQRGFAYDGQPKTDGFERVREAGECLIVELELADGSVVTGDCAAVQYSGAGGRDPLFRASEYRPVVEGSVADTLRGRDATLFRENAEALEAIDPARSGGDRLHTAVRYGVSQALLNAAARARGQTPTAVLAAAYDTDPATTPVPVFGQSGDERRTNAEKMLIKGVPVLPHGLFNSVEKVGEDGEGLREYLAWLSDRAAELGPENYAPRFHVDVYGILGKVFGPPYDRTEVTDYFETLREAAAPYPLQVEGPMDAGGRTAQIEQMAELRDGLADAGVDVDVVADEWCNTFEDVRAFVDAGAADVVQVKTPDLGGVQRSAEAVLYCDGTDTRAYLGGTCNETVTSARACAHVALATDAAQVLAKPGMGFDEGFMVVTNEMRRALARADAAPTGSESAGGPSGGSREAWRPTGGAGR</sequence>
<evidence type="ECO:0000256" key="12">
    <source>
        <dbReference type="PIRSR" id="PIRSR017107-3"/>
    </source>
</evidence>
<dbReference type="Pfam" id="PF05034">
    <property type="entry name" value="MAAL_N"/>
    <property type="match status" value="1"/>
</dbReference>
<evidence type="ECO:0000256" key="11">
    <source>
        <dbReference type="PIRSR" id="PIRSR017107-2"/>
    </source>
</evidence>
<dbReference type="Pfam" id="PF07476">
    <property type="entry name" value="MAAL_C"/>
    <property type="match status" value="1"/>
</dbReference>
<dbReference type="InterPro" id="IPR036849">
    <property type="entry name" value="Enolase-like_C_sf"/>
</dbReference>
<evidence type="ECO:0000256" key="3">
    <source>
        <dbReference type="ARBA" id="ARBA00004675"/>
    </source>
</evidence>
<feature type="compositionally biased region" description="Low complexity" evidence="14">
    <location>
        <begin position="414"/>
        <end position="423"/>
    </location>
</feature>
<feature type="binding site" evidence="11">
    <location>
        <position position="175"/>
    </location>
    <ligand>
        <name>(2S,3S)-3-methyl-L-aspartate</name>
        <dbReference type="ChEBI" id="CHEBI:58724"/>
    </ligand>
</feature>
<dbReference type="PANTHER" id="PTHR48073:SF2">
    <property type="entry name" value="O-SUCCINYLBENZOATE SYNTHASE"/>
    <property type="match status" value="1"/>
</dbReference>
<dbReference type="SFLD" id="SFLDF00007">
    <property type="entry name" value="methylaspartate_ammonia-lyase"/>
    <property type="match status" value="1"/>
</dbReference>
<evidence type="ECO:0000256" key="6">
    <source>
        <dbReference type="ARBA" id="ARBA00012993"/>
    </source>
</evidence>
<dbReference type="InterPro" id="IPR029017">
    <property type="entry name" value="Enolase-like_N"/>
</dbReference>
<dbReference type="Gene3D" id="3.20.20.120">
    <property type="entry name" value="Enolase-like C-terminal domain"/>
    <property type="match status" value="1"/>
</dbReference>
<evidence type="ECO:0000256" key="5">
    <source>
        <dbReference type="ARBA" id="ARBA00011738"/>
    </source>
</evidence>
<feature type="binding site" evidence="13">
    <location>
        <position position="239"/>
    </location>
    <ligand>
        <name>Mg(2+)</name>
        <dbReference type="ChEBI" id="CHEBI:18420"/>
    </ligand>
</feature>
<feature type="site" description="Transition state stabilizer" evidence="12">
    <location>
        <position position="197"/>
    </location>
</feature>
<dbReference type="EC" id="4.3.1.2" evidence="6"/>
<evidence type="ECO:0000256" key="13">
    <source>
        <dbReference type="PIRSR" id="PIRSR017107-4"/>
    </source>
</evidence>
<evidence type="ECO:0000256" key="4">
    <source>
        <dbReference type="ARBA" id="ARBA00009954"/>
    </source>
</evidence>
<keyword evidence="18" id="KW-1185">Reference proteome</keyword>
<evidence type="ECO:0000256" key="8">
    <source>
        <dbReference type="ARBA" id="ARBA00022842"/>
    </source>
</evidence>
<dbReference type="GO" id="GO:0019553">
    <property type="term" value="P:L-glutamate catabolic process via L-citramalate"/>
    <property type="evidence" value="ECO:0007669"/>
    <property type="project" value="UniProtKB-UniPathway"/>
</dbReference>
<evidence type="ECO:0000256" key="7">
    <source>
        <dbReference type="ARBA" id="ARBA00022723"/>
    </source>
</evidence>
<dbReference type="Proteomes" id="UP000605784">
    <property type="component" value="Unassembled WGS sequence"/>
</dbReference>
<feature type="binding site" evidence="13">
    <location>
        <position position="310"/>
    </location>
    <ligand>
        <name>Mg(2+)</name>
        <dbReference type="ChEBI" id="CHEBI:18420"/>
    </ligand>
</feature>
<evidence type="ECO:0000313" key="18">
    <source>
        <dbReference type="Proteomes" id="UP000605784"/>
    </source>
</evidence>
<comment type="catalytic activity">
    <reaction evidence="1">
        <text>(2S,3S)-3-methyl-L-aspartate = mesaconate + NH4(+)</text>
        <dbReference type="Rhea" id="RHEA:12829"/>
        <dbReference type="ChEBI" id="CHEBI:28938"/>
        <dbReference type="ChEBI" id="CHEBI:36986"/>
        <dbReference type="ChEBI" id="CHEBI:58724"/>
        <dbReference type="EC" id="4.3.1.2"/>
    </reaction>
</comment>
<dbReference type="Gene3D" id="3.30.390.10">
    <property type="entry name" value="Enolase-like, N-terminal domain"/>
    <property type="match status" value="1"/>
</dbReference>
<keyword evidence="9 17" id="KW-0456">Lyase</keyword>
<protein>
    <recommendedName>
        <fullName evidence="6">methylaspartate ammonia-lyase</fullName>
        <ecNumber evidence="6">4.3.1.2</ecNumber>
    </recommendedName>
</protein>
<dbReference type="InterPro" id="IPR022662">
    <property type="entry name" value="MeAsp_NH4-lyase_C"/>
</dbReference>
<dbReference type="PIRSF" id="PIRSF017107">
    <property type="entry name" value="MAL"/>
    <property type="match status" value="1"/>
</dbReference>
<feature type="active site" description="Proton acceptor" evidence="10">
    <location>
        <position position="334"/>
    </location>
</feature>
<dbReference type="SFLD" id="SFLDG00151">
    <property type="entry name" value="methylaspartate_ammonia-lyase"/>
    <property type="match status" value="1"/>
</dbReference>
<evidence type="ECO:0000256" key="10">
    <source>
        <dbReference type="PIRSR" id="PIRSR017107-1"/>
    </source>
</evidence>
<accession>A0A830GIE5</accession>
<dbReference type="GO" id="GO:0050096">
    <property type="term" value="F:methylaspartate ammonia-lyase activity"/>
    <property type="evidence" value="ECO:0007669"/>
    <property type="project" value="UniProtKB-EC"/>
</dbReference>
<keyword evidence="8 13" id="KW-0460">Magnesium</keyword>
<dbReference type="AlphaFoldDB" id="A0A830GIE5"/>
<feature type="region of interest" description="Disordered" evidence="14">
    <location>
        <begin position="411"/>
        <end position="441"/>
    </location>
</feature>
<feature type="domain" description="Methylaspartate ammonia-lyase C-terminal" evidence="16">
    <location>
        <begin position="167"/>
        <end position="412"/>
    </location>
</feature>
<dbReference type="CDD" id="cd03314">
    <property type="entry name" value="MAL"/>
    <property type="match status" value="1"/>
</dbReference>
<dbReference type="NCBIfam" id="TIGR01502">
    <property type="entry name" value="B_methylAsp_ase"/>
    <property type="match status" value="1"/>
</dbReference>
<evidence type="ECO:0000256" key="14">
    <source>
        <dbReference type="SAM" id="MobiDB-lite"/>
    </source>
</evidence>
<dbReference type="InterPro" id="IPR022665">
    <property type="entry name" value="MeAsp_NH4-lyase_N"/>
</dbReference>
<dbReference type="RefSeq" id="WP_188993989.1">
    <property type="nucleotide sequence ID" value="NZ_BMOU01000001.1"/>
</dbReference>
<dbReference type="GO" id="GO:0046872">
    <property type="term" value="F:metal ion binding"/>
    <property type="evidence" value="ECO:0007669"/>
    <property type="project" value="UniProtKB-KW"/>
</dbReference>
<comment type="caution">
    <text evidence="17">The sequence shown here is derived from an EMBL/GenBank/DDBJ whole genome shotgun (WGS) entry which is preliminary data.</text>
</comment>
<evidence type="ECO:0000313" key="17">
    <source>
        <dbReference type="EMBL" id="GGN86137.1"/>
    </source>
</evidence>
<organism evidence="17 18">
    <name type="scientific">Haloarcula pellucida</name>
    <dbReference type="NCBI Taxonomy" id="1427151"/>
    <lineage>
        <taxon>Archaea</taxon>
        <taxon>Methanobacteriati</taxon>
        <taxon>Methanobacteriota</taxon>
        <taxon>Stenosarchaea group</taxon>
        <taxon>Halobacteria</taxon>
        <taxon>Halobacteriales</taxon>
        <taxon>Haloarculaceae</taxon>
        <taxon>Haloarcula</taxon>
    </lineage>
</organism>
<evidence type="ECO:0000256" key="2">
    <source>
        <dbReference type="ARBA" id="ARBA00001946"/>
    </source>
</evidence>
<comment type="similarity">
    <text evidence="4">Belongs to the methylaspartate ammonia-lyase family.</text>
</comment>
<dbReference type="SUPFAM" id="SSF54826">
    <property type="entry name" value="Enolase N-terminal domain-like"/>
    <property type="match status" value="1"/>
</dbReference>
<feature type="binding site" evidence="11">
    <location>
        <position position="332"/>
    </location>
    <ligand>
        <name>(2S,3S)-3-methyl-L-aspartate</name>
        <dbReference type="ChEBI" id="CHEBI:58724"/>
    </ligand>
</feature>
<feature type="domain" description="Methylaspartate ammonia-lyase N-terminal" evidence="15">
    <location>
        <begin position="1"/>
        <end position="162"/>
    </location>
</feature>
<dbReference type="SUPFAM" id="SSF51604">
    <property type="entry name" value="Enolase C-terminal domain-like"/>
    <property type="match status" value="1"/>
</dbReference>
<dbReference type="UniPathway" id="UPA00561">
    <property type="reaction ID" value="UER00618"/>
</dbReference>
<comment type="subunit">
    <text evidence="5">Homodimer.</text>
</comment>
<dbReference type="EMBL" id="BMOU01000001">
    <property type="protein sequence ID" value="GGN86137.1"/>
    <property type="molecule type" value="Genomic_DNA"/>
</dbReference>
<name>A0A830GIE5_9EURY</name>
<proteinExistence type="inferred from homology"/>